<evidence type="ECO:0000256" key="1">
    <source>
        <dbReference type="SAM" id="MobiDB-lite"/>
    </source>
</evidence>
<feature type="compositionally biased region" description="Low complexity" evidence="1">
    <location>
        <begin position="90"/>
        <end position="127"/>
    </location>
</feature>
<feature type="region of interest" description="Disordered" evidence="1">
    <location>
        <begin position="90"/>
        <end position="132"/>
    </location>
</feature>
<name>A0AAW7XM84_9GAMM</name>
<dbReference type="InterPro" id="IPR021136">
    <property type="entry name" value="Flagellar_hook_control-like_C"/>
</dbReference>
<feature type="compositionally biased region" description="Low complexity" evidence="1">
    <location>
        <begin position="311"/>
        <end position="345"/>
    </location>
</feature>
<sequence>MAMVNPQSLTRLDSSSPTTKGAVTLNPGESLQGTVKQVSQDQLNPQVFKIKVESQSRLMELQTRQPIAQGSQVTVARDNNGNLTVNIQNQASAPNTSSTQTSATTAQTPPNPASSTTRVPATPVPTTGQTPTALSQQLNQLVPAGSSTTVTVLQQTPLATNASASTSATATLVNTAPQNGAASTAANAQTGGTQPTPPANSQQTTATAVNSSIPANSGNSAVQAPSGAQPQAAPTQPTGQPATPQTINSSQTGAGSAPSPSGAAQSTNSTTATGPTQSPAVPPSAGTPAQPLTAQVARASTPTAHSPVPPTITNSTAAASASSAAPASTPTNSSATTVPTHTPTVQPASGNTATSPAPQNTANSSYTTPAGQQLTVNIKGQTLQLQTTANLPPLKEVTLERPNQQQLTISWPNPPAPSAKTPALDNMPLTPSQQQAVSQTMRESLPVQRPLAESLQQLANTQAQPNTSVQSQTSTQGVDKAIQSILQLFSVTPGSQDAEQSIRQNLQLGGLFTENRLANQQPVNQDMKQFLGKLDAMADQLPAAQRDSIKSAVESMMSRITQQQITQVQHRQDRTDTTERFYQLDLPVHFQEALDNVEMRLQQRDSQNEYGQWETLWRIRLHFELGEDGMIDADVSLNESTQAVSALFACSETSTANRVRGQLDEFSQRLAQLGFESSSLTCRQGNIAAQSNPIQKQLIDIKT</sequence>
<evidence type="ECO:0000259" key="2">
    <source>
        <dbReference type="Pfam" id="PF02120"/>
    </source>
</evidence>
<keyword evidence="3" id="KW-0969">Cilium</keyword>
<comment type="caution">
    <text evidence="3">The sequence shown here is derived from an EMBL/GenBank/DDBJ whole genome shotgun (WGS) entry which is preliminary data.</text>
</comment>
<feature type="compositionally biased region" description="Polar residues" evidence="1">
    <location>
        <begin position="268"/>
        <end position="279"/>
    </location>
</feature>
<feature type="region of interest" description="Disordered" evidence="1">
    <location>
        <begin position="1"/>
        <end position="28"/>
    </location>
</feature>
<protein>
    <submittedName>
        <fullName evidence="3">Flagellar hook-length control protein FliK</fullName>
    </submittedName>
</protein>
<keyword evidence="3" id="KW-0966">Cell projection</keyword>
<feature type="compositionally biased region" description="Polar residues" evidence="1">
    <location>
        <begin position="290"/>
        <end position="304"/>
    </location>
</feature>
<feature type="region of interest" description="Disordered" evidence="1">
    <location>
        <begin position="179"/>
        <end position="368"/>
    </location>
</feature>
<dbReference type="AlphaFoldDB" id="A0AAW7XM84"/>
<feature type="domain" description="Flagellar hook-length control protein-like C-terminal" evidence="2">
    <location>
        <begin position="612"/>
        <end position="686"/>
    </location>
</feature>
<organism evidence="3 4">
    <name type="scientific">Neptunomonas phycophila</name>
    <dbReference type="NCBI Taxonomy" id="1572645"/>
    <lineage>
        <taxon>Bacteria</taxon>
        <taxon>Pseudomonadati</taxon>
        <taxon>Pseudomonadota</taxon>
        <taxon>Gammaproteobacteria</taxon>
        <taxon>Oceanospirillales</taxon>
        <taxon>Oceanospirillaceae</taxon>
        <taxon>Neptunomonas</taxon>
    </lineage>
</organism>
<feature type="compositionally biased region" description="Polar residues" evidence="1">
    <location>
        <begin position="346"/>
        <end position="368"/>
    </location>
</feature>
<gene>
    <name evidence="3" type="ORF">Q4490_17560</name>
</gene>
<evidence type="ECO:0000313" key="3">
    <source>
        <dbReference type="EMBL" id="MDO6455372.1"/>
    </source>
</evidence>
<keyword evidence="3" id="KW-0282">Flagellum</keyword>
<accession>A0AAW7XM84</accession>
<feature type="region of interest" description="Disordered" evidence="1">
    <location>
        <begin position="401"/>
        <end position="432"/>
    </location>
</feature>
<reference evidence="3" key="1">
    <citation type="submission" date="2023-07" db="EMBL/GenBank/DDBJ databases">
        <title>Genome content predicts the carbon catabolic preferences of heterotrophic bacteria.</title>
        <authorList>
            <person name="Gralka M."/>
        </authorList>
    </citation>
    <scope>NUCLEOTIDE SEQUENCE</scope>
    <source>
        <strain evidence="3">I2M16</strain>
    </source>
</reference>
<dbReference type="RefSeq" id="WP_303552452.1">
    <property type="nucleotide sequence ID" value="NZ_JAUOPG010000016.1"/>
</dbReference>
<evidence type="ECO:0000313" key="4">
    <source>
        <dbReference type="Proteomes" id="UP001169862"/>
    </source>
</evidence>
<dbReference type="EMBL" id="JAUOPG010000016">
    <property type="protein sequence ID" value="MDO6455372.1"/>
    <property type="molecule type" value="Genomic_DNA"/>
</dbReference>
<dbReference type="Pfam" id="PF02120">
    <property type="entry name" value="Flg_hook"/>
    <property type="match status" value="1"/>
</dbReference>
<feature type="compositionally biased region" description="Polar residues" evidence="1">
    <location>
        <begin position="179"/>
        <end position="219"/>
    </location>
</feature>
<feature type="compositionally biased region" description="Polar residues" evidence="1">
    <location>
        <begin position="401"/>
        <end position="411"/>
    </location>
</feature>
<feature type="compositionally biased region" description="Low complexity" evidence="1">
    <location>
        <begin position="220"/>
        <end position="267"/>
    </location>
</feature>
<dbReference type="Proteomes" id="UP001169862">
    <property type="component" value="Unassembled WGS sequence"/>
</dbReference>
<proteinExistence type="predicted"/>